<name>A0A1J0A927_9CYAN</name>
<dbReference type="GO" id="GO:0017004">
    <property type="term" value="P:cytochrome complex assembly"/>
    <property type="evidence" value="ECO:0007669"/>
    <property type="project" value="InterPro"/>
</dbReference>
<dbReference type="Pfam" id="PF02683">
    <property type="entry name" value="DsbD_TM"/>
    <property type="match status" value="1"/>
</dbReference>
<feature type="transmembrane region" description="Helical" evidence="6">
    <location>
        <begin position="179"/>
        <end position="200"/>
    </location>
</feature>
<proteinExistence type="inferred from homology"/>
<evidence type="ECO:0000313" key="8">
    <source>
        <dbReference type="EMBL" id="APB32409.1"/>
    </source>
</evidence>
<comment type="similarity">
    <text evidence="2">Belongs to the DsbD family.</text>
</comment>
<keyword evidence="4 6" id="KW-1133">Transmembrane helix</keyword>
<dbReference type="InterPro" id="IPR051790">
    <property type="entry name" value="Cytochrome_c-biogenesis_DsbD"/>
</dbReference>
<dbReference type="EMBL" id="CP017675">
    <property type="protein sequence ID" value="APB32409.1"/>
    <property type="molecule type" value="Genomic_DNA"/>
</dbReference>
<dbReference type="KEGG" id="glt:GlitD10_0108"/>
<feature type="transmembrane region" description="Helical" evidence="6">
    <location>
        <begin position="33"/>
        <end position="59"/>
    </location>
</feature>
<sequence length="240" mass="25551">MIDITGSLYGWEQWANQWVIQELEHLSPVSLGLVLTAGIVTSLNPCVLSLLPVTVACLGADQRGGWRQASWFTLGLASTLTGLGMGAALLGRVYGQWGSGLSLLVAGVAIWMGLVLLEVLPMPVWAVPSEQTWGTGGWRAYGLGVTFGLGASPCSTPVLASLLAWVASTGNVPLGFGLLLAYTLGYTLPVWVAGTFTATLGQWLRLRPISRWFPLLSGLILLGFGVYTLLGYLEVRLSFL</sequence>
<keyword evidence="5 6" id="KW-0472">Membrane</keyword>
<dbReference type="STRING" id="1188229.GlitD10_0108"/>
<accession>A0A1J0A927</accession>
<dbReference type="InterPro" id="IPR003834">
    <property type="entry name" value="Cyt_c_assmbl_TM_dom"/>
</dbReference>
<evidence type="ECO:0000256" key="3">
    <source>
        <dbReference type="ARBA" id="ARBA00022692"/>
    </source>
</evidence>
<dbReference type="OrthoDB" id="9811036at2"/>
<reference evidence="8 9" key="1">
    <citation type="submission" date="2016-10" db="EMBL/GenBank/DDBJ databases">
        <title>Description of Gloeomargarita lithophora gen. nov., sp. nov., a thylakoid-bearing basal-branching cyanobacterium with intracellular carbonates, and proposal for Gloeomargaritales ord. nov.</title>
        <authorList>
            <person name="Moreira D."/>
            <person name="Tavera R."/>
            <person name="Benzerara K."/>
            <person name="Skouri-Panet F."/>
            <person name="Couradeau E."/>
            <person name="Gerard E."/>
            <person name="Loussert C."/>
            <person name="Novelo E."/>
            <person name="Zivanovic Y."/>
            <person name="Lopez-Garcia P."/>
        </authorList>
    </citation>
    <scope>NUCLEOTIDE SEQUENCE [LARGE SCALE GENOMIC DNA]</scope>
    <source>
        <strain evidence="8 9">D10</strain>
    </source>
</reference>
<dbReference type="PANTHER" id="PTHR31272:SF6">
    <property type="entry name" value="CYTOCHROME C-TYPE BIOGENESIS CCDA-LIKE CHLOROPLASTIC PROTEIN"/>
    <property type="match status" value="1"/>
</dbReference>
<evidence type="ECO:0000313" key="9">
    <source>
        <dbReference type="Proteomes" id="UP000180235"/>
    </source>
</evidence>
<feature type="domain" description="Cytochrome C biogenesis protein transmembrane" evidence="7">
    <location>
        <begin position="30"/>
        <end position="204"/>
    </location>
</feature>
<feature type="transmembrane region" description="Helical" evidence="6">
    <location>
        <begin position="141"/>
        <end position="167"/>
    </location>
</feature>
<comment type="subcellular location">
    <subcellularLocation>
        <location evidence="1">Membrane</location>
        <topology evidence="1">Multi-pass membrane protein</topology>
    </subcellularLocation>
</comment>
<keyword evidence="9" id="KW-1185">Reference proteome</keyword>
<evidence type="ECO:0000256" key="4">
    <source>
        <dbReference type="ARBA" id="ARBA00022989"/>
    </source>
</evidence>
<dbReference type="PANTHER" id="PTHR31272">
    <property type="entry name" value="CYTOCHROME C-TYPE BIOGENESIS PROTEIN HI_1454-RELATED"/>
    <property type="match status" value="1"/>
</dbReference>
<dbReference type="AlphaFoldDB" id="A0A1J0A927"/>
<dbReference type="RefSeq" id="WP_071453156.1">
    <property type="nucleotide sequence ID" value="NZ_CP017675.1"/>
</dbReference>
<feature type="transmembrane region" description="Helical" evidence="6">
    <location>
        <begin position="212"/>
        <end position="233"/>
    </location>
</feature>
<dbReference type="Proteomes" id="UP000180235">
    <property type="component" value="Chromosome"/>
</dbReference>
<evidence type="ECO:0000256" key="5">
    <source>
        <dbReference type="ARBA" id="ARBA00023136"/>
    </source>
</evidence>
<feature type="transmembrane region" description="Helical" evidence="6">
    <location>
        <begin position="100"/>
        <end position="120"/>
    </location>
</feature>
<evidence type="ECO:0000256" key="6">
    <source>
        <dbReference type="SAM" id="Phobius"/>
    </source>
</evidence>
<protein>
    <submittedName>
        <fullName evidence="8">Cytochrome c biogenesis protein transmembrane region</fullName>
    </submittedName>
</protein>
<feature type="transmembrane region" description="Helical" evidence="6">
    <location>
        <begin position="71"/>
        <end position="94"/>
    </location>
</feature>
<evidence type="ECO:0000256" key="2">
    <source>
        <dbReference type="ARBA" id="ARBA00006143"/>
    </source>
</evidence>
<evidence type="ECO:0000259" key="7">
    <source>
        <dbReference type="Pfam" id="PF02683"/>
    </source>
</evidence>
<keyword evidence="3 6" id="KW-0812">Transmembrane</keyword>
<evidence type="ECO:0000256" key="1">
    <source>
        <dbReference type="ARBA" id="ARBA00004141"/>
    </source>
</evidence>
<dbReference type="GO" id="GO:0016020">
    <property type="term" value="C:membrane"/>
    <property type="evidence" value="ECO:0007669"/>
    <property type="project" value="UniProtKB-SubCell"/>
</dbReference>
<gene>
    <name evidence="8" type="primary">ccdA</name>
    <name evidence="8" type="ORF">GlitD10_0108</name>
</gene>
<organism evidence="8 9">
    <name type="scientific">Gloeomargarita lithophora Alchichica-D10</name>
    <dbReference type="NCBI Taxonomy" id="1188229"/>
    <lineage>
        <taxon>Bacteria</taxon>
        <taxon>Bacillati</taxon>
        <taxon>Cyanobacteriota</taxon>
        <taxon>Cyanophyceae</taxon>
        <taxon>Gloeomargaritales</taxon>
        <taxon>Gloeomargaritaceae</taxon>
        <taxon>Gloeomargarita</taxon>
    </lineage>
</organism>